<dbReference type="OrthoDB" id="10023262at2759"/>
<gene>
    <name evidence="3" type="ORF">GMRT_12585</name>
</gene>
<sequence length="599" mass="67847">MEKGDVDVDLDDLENHVNPFSLTGARCRLRSPSARKSQRRRQTVPERSEQLEQLEQPLTALRHAQGSAVLDPDAFFAEIGIDQPLFSQTGKALNMLPKPTPVSTVLGPKGKTRSSKSTKVASVAKKEVVDLEKAFLTDLNVDDLIPSNMTRSKRPMTAQAQKPTRVTAATPTTPLATTTPMRPRTSCKASDQKMSDAITDLEPRPIDEEKPSRQRGMQSPYRVPTRDETRRSFAVTQALKQLTSMQAKHTKELEKQRKTFDNVLWRERAENLSNTHVVEVLRVQLEAAQLEIKSLRNALRLLMTKGSLEHSRLMDLELESQGNKDAQALLTALNQQFLHMPPEKVLTRVELLEEQVLKTFTDLQESANTIQELEQKLEMERKQHKHEIQRLTSTLTDPIAQLEDHVKSLTDTNTELKENGEMAKTAQERYLALSFAIADLWTQWIDPKTHGGSVARILLGATKEGGTTDRFNPQMKLDLGLNTDLLHPDLSRPFEILRCIKALLSMCYPKIDASGRAFRKVAALANRAWSRVLAPIDTECLLKYDIYGTLEECCRRAEEAEAREARLRDTIQRQKLETKRLYSEVGRLEKQVRKLTPVE</sequence>
<name>A0A4Z1T3C5_GIAMU</name>
<evidence type="ECO:0000313" key="4">
    <source>
        <dbReference type="Proteomes" id="UP000315496"/>
    </source>
</evidence>
<keyword evidence="1" id="KW-0175">Coiled coil</keyword>
<organism evidence="3 4">
    <name type="scientific">Giardia muris</name>
    <dbReference type="NCBI Taxonomy" id="5742"/>
    <lineage>
        <taxon>Eukaryota</taxon>
        <taxon>Metamonada</taxon>
        <taxon>Diplomonadida</taxon>
        <taxon>Hexamitidae</taxon>
        <taxon>Giardiinae</taxon>
        <taxon>Giardia</taxon>
    </lineage>
</organism>
<dbReference type="EMBL" id="VDLU01000002">
    <property type="protein sequence ID" value="TNJ28453.1"/>
    <property type="molecule type" value="Genomic_DNA"/>
</dbReference>
<feature type="coiled-coil region" evidence="1">
    <location>
        <begin position="239"/>
        <end position="305"/>
    </location>
</feature>
<feature type="coiled-coil region" evidence="1">
    <location>
        <begin position="550"/>
        <end position="591"/>
    </location>
</feature>
<feature type="region of interest" description="Disordered" evidence="2">
    <location>
        <begin position="147"/>
        <end position="229"/>
    </location>
</feature>
<evidence type="ECO:0000313" key="3">
    <source>
        <dbReference type="EMBL" id="TNJ28453.1"/>
    </source>
</evidence>
<evidence type="ECO:0000256" key="1">
    <source>
        <dbReference type="SAM" id="Coils"/>
    </source>
</evidence>
<comment type="caution">
    <text evidence="3">The sequence shown here is derived from an EMBL/GenBank/DDBJ whole genome shotgun (WGS) entry which is preliminary data.</text>
</comment>
<proteinExistence type="predicted"/>
<accession>A0A4Z1T3C5</accession>
<feature type="compositionally biased region" description="Low complexity" evidence="2">
    <location>
        <begin position="163"/>
        <end position="184"/>
    </location>
</feature>
<dbReference type="VEuPathDB" id="GiardiaDB:GMRT_12585"/>
<feature type="region of interest" description="Disordered" evidence="2">
    <location>
        <begin position="1"/>
        <end position="51"/>
    </location>
</feature>
<evidence type="ECO:0000256" key="2">
    <source>
        <dbReference type="SAM" id="MobiDB-lite"/>
    </source>
</evidence>
<dbReference type="AlphaFoldDB" id="A0A4Z1T3C5"/>
<protein>
    <submittedName>
        <fullName evidence="3">Uncharacterized protein</fullName>
    </submittedName>
</protein>
<dbReference type="Proteomes" id="UP000315496">
    <property type="component" value="Chromosome 2"/>
</dbReference>
<keyword evidence="4" id="KW-1185">Reference proteome</keyword>
<feature type="compositionally biased region" description="Basic and acidic residues" evidence="2">
    <location>
        <begin position="201"/>
        <end position="212"/>
    </location>
</feature>
<reference evidence="3 4" key="1">
    <citation type="submission" date="2019-05" db="EMBL/GenBank/DDBJ databases">
        <title>The compact genome of Giardia muris reveals important steps in the evolution of intestinal protozoan parasites.</title>
        <authorList>
            <person name="Xu F."/>
            <person name="Jimenez-Gonzalez A."/>
            <person name="Einarsson E."/>
            <person name="Astvaldsson A."/>
            <person name="Peirasmaki D."/>
            <person name="Eckmann L."/>
            <person name="Andersson J.O."/>
            <person name="Svard S.G."/>
            <person name="Jerlstrom-Hultqvist J."/>
        </authorList>
    </citation>
    <scope>NUCLEOTIDE SEQUENCE [LARGE SCALE GENOMIC DNA]</scope>
    <source>
        <strain evidence="3 4">Roberts-Thomson</strain>
    </source>
</reference>
<feature type="coiled-coil region" evidence="1">
    <location>
        <begin position="363"/>
        <end position="419"/>
    </location>
</feature>